<evidence type="ECO:0000313" key="7">
    <source>
        <dbReference type="Proteomes" id="UP000241405"/>
    </source>
</evidence>
<dbReference type="Proteomes" id="UP000241405">
    <property type="component" value="Unassembled WGS sequence"/>
</dbReference>
<dbReference type="InterPro" id="IPR029787">
    <property type="entry name" value="Nucleotide_cyclase"/>
</dbReference>
<reference evidence="7 8" key="1">
    <citation type="submission" date="2018-03" db="EMBL/GenBank/DDBJ databases">
        <title>Whole genome sequencing of Histamine producing bacteria.</title>
        <authorList>
            <person name="Butler K."/>
        </authorList>
    </citation>
    <scope>NUCLEOTIDE SEQUENCE [LARGE SCALE GENOMIC DNA]</scope>
    <source>
        <strain evidence="6 8">FS-6.1</strain>
        <strain evidence="5 7">FS-6.2</strain>
    </source>
</reference>
<feature type="transmembrane region" description="Helical" evidence="3">
    <location>
        <begin position="12"/>
        <end position="33"/>
    </location>
</feature>
<dbReference type="EMBL" id="PYMP01000001">
    <property type="protein sequence ID" value="PSU54415.1"/>
    <property type="molecule type" value="Genomic_DNA"/>
</dbReference>
<dbReference type="InterPro" id="IPR043128">
    <property type="entry name" value="Rev_trsase/Diguanyl_cyclase"/>
</dbReference>
<evidence type="ECO:0000313" key="6">
    <source>
        <dbReference type="EMBL" id="PSU54415.1"/>
    </source>
</evidence>
<organism evidence="6 8">
    <name type="scientific">Photobacterium phosphoreum</name>
    <dbReference type="NCBI Taxonomy" id="659"/>
    <lineage>
        <taxon>Bacteria</taxon>
        <taxon>Pseudomonadati</taxon>
        <taxon>Pseudomonadota</taxon>
        <taxon>Gammaproteobacteria</taxon>
        <taxon>Vibrionales</taxon>
        <taxon>Vibrionaceae</taxon>
        <taxon>Photobacterium</taxon>
    </lineage>
</organism>
<keyword evidence="3" id="KW-1133">Transmembrane helix</keyword>
<dbReference type="PANTHER" id="PTHR45138">
    <property type="entry name" value="REGULATORY COMPONENTS OF SENSORY TRANSDUCTION SYSTEM"/>
    <property type="match status" value="1"/>
</dbReference>
<dbReference type="EC" id="2.7.7.65" evidence="1"/>
<evidence type="ECO:0000256" key="2">
    <source>
        <dbReference type="ARBA" id="ARBA00034247"/>
    </source>
</evidence>
<dbReference type="GO" id="GO:0043709">
    <property type="term" value="P:cell adhesion involved in single-species biofilm formation"/>
    <property type="evidence" value="ECO:0007669"/>
    <property type="project" value="TreeGrafter"/>
</dbReference>
<dbReference type="RefSeq" id="WP_107189146.1">
    <property type="nucleotide sequence ID" value="NZ_PYMN01000003.1"/>
</dbReference>
<dbReference type="SMART" id="SM00267">
    <property type="entry name" value="GGDEF"/>
    <property type="match status" value="1"/>
</dbReference>
<dbReference type="Gene3D" id="3.30.70.270">
    <property type="match status" value="1"/>
</dbReference>
<dbReference type="GO" id="GO:0052621">
    <property type="term" value="F:diguanylate cyclase activity"/>
    <property type="evidence" value="ECO:0007669"/>
    <property type="project" value="UniProtKB-EC"/>
</dbReference>
<evidence type="ECO:0000313" key="8">
    <source>
        <dbReference type="Proteomes" id="UP000241618"/>
    </source>
</evidence>
<dbReference type="Proteomes" id="UP000241618">
    <property type="component" value="Unassembled WGS sequence"/>
</dbReference>
<dbReference type="InterPro" id="IPR000160">
    <property type="entry name" value="GGDEF_dom"/>
</dbReference>
<gene>
    <name evidence="6" type="ORF">C9J18_02725</name>
    <name evidence="5" type="ORF">CTM96_00885</name>
</gene>
<keyword evidence="3" id="KW-0812">Transmembrane</keyword>
<dbReference type="CDD" id="cd01949">
    <property type="entry name" value="GGDEF"/>
    <property type="match status" value="1"/>
</dbReference>
<dbReference type="Pfam" id="PF00990">
    <property type="entry name" value="GGDEF"/>
    <property type="match status" value="1"/>
</dbReference>
<evidence type="ECO:0000313" key="5">
    <source>
        <dbReference type="EMBL" id="PSU27309.1"/>
    </source>
</evidence>
<name>A0A2T3JYG0_PHOPO</name>
<dbReference type="AlphaFoldDB" id="A0A2T3JYG0"/>
<dbReference type="GO" id="GO:1902201">
    <property type="term" value="P:negative regulation of bacterial-type flagellum-dependent cell motility"/>
    <property type="evidence" value="ECO:0007669"/>
    <property type="project" value="TreeGrafter"/>
</dbReference>
<dbReference type="InterPro" id="IPR050469">
    <property type="entry name" value="Diguanylate_Cyclase"/>
</dbReference>
<dbReference type="GO" id="GO:0005886">
    <property type="term" value="C:plasma membrane"/>
    <property type="evidence" value="ECO:0007669"/>
    <property type="project" value="TreeGrafter"/>
</dbReference>
<evidence type="ECO:0000259" key="4">
    <source>
        <dbReference type="PROSITE" id="PS50887"/>
    </source>
</evidence>
<dbReference type="PROSITE" id="PS50887">
    <property type="entry name" value="GGDEF"/>
    <property type="match status" value="1"/>
</dbReference>
<feature type="domain" description="GGDEF" evidence="4">
    <location>
        <begin position="303"/>
        <end position="428"/>
    </location>
</feature>
<protein>
    <recommendedName>
        <fullName evidence="1">diguanylate cyclase</fullName>
        <ecNumber evidence="1">2.7.7.65</ecNumber>
    </recommendedName>
</protein>
<dbReference type="EMBL" id="PYMO01000001">
    <property type="protein sequence ID" value="PSU27309.1"/>
    <property type="molecule type" value="Genomic_DNA"/>
</dbReference>
<keyword evidence="3" id="KW-0472">Membrane</keyword>
<evidence type="ECO:0000256" key="1">
    <source>
        <dbReference type="ARBA" id="ARBA00012528"/>
    </source>
</evidence>
<comment type="caution">
    <text evidence="6">The sequence shown here is derived from an EMBL/GenBank/DDBJ whole genome shotgun (WGS) entry which is preliminary data.</text>
</comment>
<dbReference type="NCBIfam" id="TIGR00254">
    <property type="entry name" value="GGDEF"/>
    <property type="match status" value="1"/>
</dbReference>
<dbReference type="SUPFAM" id="SSF55073">
    <property type="entry name" value="Nucleotide cyclase"/>
    <property type="match status" value="1"/>
</dbReference>
<dbReference type="PANTHER" id="PTHR45138:SF9">
    <property type="entry name" value="DIGUANYLATE CYCLASE DGCM-RELATED"/>
    <property type="match status" value="1"/>
</dbReference>
<comment type="catalytic activity">
    <reaction evidence="2">
        <text>2 GTP = 3',3'-c-di-GMP + 2 diphosphate</text>
        <dbReference type="Rhea" id="RHEA:24898"/>
        <dbReference type="ChEBI" id="CHEBI:33019"/>
        <dbReference type="ChEBI" id="CHEBI:37565"/>
        <dbReference type="ChEBI" id="CHEBI:58805"/>
        <dbReference type="EC" id="2.7.7.65"/>
    </reaction>
</comment>
<proteinExistence type="predicted"/>
<evidence type="ECO:0000256" key="3">
    <source>
        <dbReference type="SAM" id="Phobius"/>
    </source>
</evidence>
<accession>A0A2T3JYG0</accession>
<keyword evidence="7" id="KW-1185">Reference proteome</keyword>
<sequence length="428" mass="49694">MIITVNGFFKKNVLQLKLFTVFFIICSSLYLMYNIFNINKLQKQYVATLEGIYSGARRFGSFYNNTGTVNLTKGQYIFNNVSVIVNSPVEAKILSKGINKLRSQIDKLTDNHIWTIAVFETSSHYSHFDPLRSVYLKIYDHIVLNSIVKNEGLKDTYQSFYGCNIKLTDIYEEQGTNAILRTVYYPIYNNKKLDALLAIDLNNSVFKNILDTFNRKQMTIISMENNNLYQRSELLPCSEVDPIHLGINFYTLLKITFLPSLLLMLLYLSLKKLIINKNFILRYDQMTHFYRRDYYENKLLNQHDFNLLIIDIDHFKKVNDTYGHEMGDKVIRDVTKRINHCIRKNDIAIRWGGEEFMLSFNNITSHQLTKKAQQICDAIALYPILDLDITVSIGGVSTTNTDFNDAYKAADQALYYSKNNGRNQVTIV</sequence>